<dbReference type="GO" id="GO:0072686">
    <property type="term" value="C:mitotic spindle"/>
    <property type="evidence" value="ECO:0007669"/>
    <property type="project" value="TreeGrafter"/>
</dbReference>
<evidence type="ECO:0000313" key="8">
    <source>
        <dbReference type="Proteomes" id="UP001201812"/>
    </source>
</evidence>
<evidence type="ECO:0000256" key="3">
    <source>
        <dbReference type="ARBA" id="ARBA00022737"/>
    </source>
</evidence>
<dbReference type="GO" id="GO:0007052">
    <property type="term" value="P:mitotic spindle organization"/>
    <property type="evidence" value="ECO:0007669"/>
    <property type="project" value="TreeGrafter"/>
</dbReference>
<dbReference type="InterPro" id="IPR006602">
    <property type="entry name" value="DM10_dom"/>
</dbReference>
<dbReference type="PANTHER" id="PTHR12086:SF9">
    <property type="entry name" value="EF-HAND DOMAIN-CONTAINING PROTEIN 1"/>
    <property type="match status" value="1"/>
</dbReference>
<dbReference type="Gene3D" id="2.30.29.170">
    <property type="match status" value="2"/>
</dbReference>
<organism evidence="7 8">
    <name type="scientific">Ditylenchus destructor</name>
    <dbReference type="NCBI Taxonomy" id="166010"/>
    <lineage>
        <taxon>Eukaryota</taxon>
        <taxon>Metazoa</taxon>
        <taxon>Ecdysozoa</taxon>
        <taxon>Nematoda</taxon>
        <taxon>Chromadorea</taxon>
        <taxon>Rhabditida</taxon>
        <taxon>Tylenchina</taxon>
        <taxon>Tylenchomorpha</taxon>
        <taxon>Sphaerularioidea</taxon>
        <taxon>Anguinidae</taxon>
        <taxon>Anguininae</taxon>
        <taxon>Ditylenchus</taxon>
    </lineage>
</organism>
<dbReference type="GO" id="GO:0043014">
    <property type="term" value="F:alpha-tubulin binding"/>
    <property type="evidence" value="ECO:0007669"/>
    <property type="project" value="TreeGrafter"/>
</dbReference>
<evidence type="ECO:0000256" key="5">
    <source>
        <dbReference type="ARBA" id="ARBA00023273"/>
    </source>
</evidence>
<dbReference type="PROSITE" id="PS51336">
    <property type="entry name" value="DM10"/>
    <property type="match status" value="2"/>
</dbReference>
<protein>
    <submittedName>
        <fullName evidence="7">DUF1126 PH-like domain-containing protein</fullName>
    </submittedName>
</protein>
<dbReference type="SMART" id="SM00676">
    <property type="entry name" value="DM10"/>
    <property type="match status" value="1"/>
</dbReference>
<reference evidence="7" key="1">
    <citation type="submission" date="2022-01" db="EMBL/GenBank/DDBJ databases">
        <title>Genome Sequence Resource for Two Populations of Ditylenchus destructor, the Migratory Endoparasitic Phytonematode.</title>
        <authorList>
            <person name="Zhang H."/>
            <person name="Lin R."/>
            <person name="Xie B."/>
        </authorList>
    </citation>
    <scope>NUCLEOTIDE SEQUENCE</scope>
    <source>
        <strain evidence="7">BazhouSP</strain>
    </source>
</reference>
<feature type="domain" description="DM10" evidence="6">
    <location>
        <begin position="14"/>
        <end position="122"/>
    </location>
</feature>
<dbReference type="GO" id="GO:0060285">
    <property type="term" value="P:cilium-dependent cell motility"/>
    <property type="evidence" value="ECO:0007669"/>
    <property type="project" value="TreeGrafter"/>
</dbReference>
<dbReference type="AlphaFoldDB" id="A0AAD4N3W1"/>
<evidence type="ECO:0000256" key="4">
    <source>
        <dbReference type="ARBA" id="ARBA00023212"/>
    </source>
</evidence>
<keyword evidence="3" id="KW-0677">Repeat</keyword>
<dbReference type="Proteomes" id="UP001201812">
    <property type="component" value="Unassembled WGS sequence"/>
</dbReference>
<proteinExistence type="predicted"/>
<dbReference type="GO" id="GO:0005930">
    <property type="term" value="C:axoneme"/>
    <property type="evidence" value="ECO:0007669"/>
    <property type="project" value="UniProtKB-SubCell"/>
</dbReference>
<keyword evidence="2" id="KW-0963">Cytoplasm</keyword>
<dbReference type="PANTHER" id="PTHR12086">
    <property type="entry name" value="EF-HAND DOMAIN C-TERMINAL CONTAINING PROTEIN"/>
    <property type="match status" value="1"/>
</dbReference>
<gene>
    <name evidence="7" type="ORF">DdX_09656</name>
</gene>
<dbReference type="GO" id="GO:0000281">
    <property type="term" value="P:mitotic cytokinesis"/>
    <property type="evidence" value="ECO:0007669"/>
    <property type="project" value="TreeGrafter"/>
</dbReference>
<keyword evidence="8" id="KW-1185">Reference proteome</keyword>
<evidence type="ECO:0000313" key="7">
    <source>
        <dbReference type="EMBL" id="KAI1712114.1"/>
    </source>
</evidence>
<name>A0AAD4N3W1_9BILA</name>
<sequence>MPRSASADFYDPLHKANLCFVCYLNDSDGEQGELLKIRPMKLIYHLDDETISLNEPYMENSGHVQGRVFYRQKVPKYKEETVGLNYVTWKDLKVGEDINLFGKVYRLVSCDAFTKNFLHDRGIVMQDNDEGIPIDPWNHNRHFGPRFYAQAGQLNELQKLHIGEDTNLRSWEDMPKTLAFHVAWLDARNDFYGARLKRTFRMLVNTHDDSVTLTETTPGFNDALFLRNAQLPYVTIDGRRCHYRAAHMRPGSWIDIYKRPMFIFACDGEETAKFIKQQYGDIDYGHYSIELLEKGPPPDQMELCPAQLVFCAENREFPSVNFLVVYDFNSRRVDICEEGRNKKWTKGRPFLVDVDASHLNVKNLRPGASISLFRWDFALKDAHPDTKKYLGTIESIK</sequence>
<comment type="caution">
    <text evidence="7">The sequence shown here is derived from an EMBL/GenBank/DDBJ whole genome shotgun (WGS) entry which is preliminary data.</text>
</comment>
<dbReference type="Pfam" id="PF06565">
    <property type="entry name" value="DM10_dom"/>
    <property type="match status" value="1"/>
</dbReference>
<keyword evidence="5" id="KW-0966">Cell projection</keyword>
<dbReference type="EMBL" id="JAKKPZ010000019">
    <property type="protein sequence ID" value="KAI1712114.1"/>
    <property type="molecule type" value="Genomic_DNA"/>
</dbReference>
<evidence type="ECO:0000256" key="2">
    <source>
        <dbReference type="ARBA" id="ARBA00022490"/>
    </source>
</evidence>
<comment type="subcellular location">
    <subcellularLocation>
        <location evidence="1">Cytoplasm</location>
        <location evidence="1">Cytoskeleton</location>
        <location evidence="1">Cilium axoneme</location>
    </subcellularLocation>
</comment>
<dbReference type="InterPro" id="IPR040193">
    <property type="entry name" value="EFHC1/EFHC2/EFHB"/>
</dbReference>
<evidence type="ECO:0000256" key="1">
    <source>
        <dbReference type="ARBA" id="ARBA00004430"/>
    </source>
</evidence>
<evidence type="ECO:0000259" key="6">
    <source>
        <dbReference type="PROSITE" id="PS51336"/>
    </source>
</evidence>
<keyword evidence="4" id="KW-0206">Cytoskeleton</keyword>
<feature type="domain" description="DM10" evidence="6">
    <location>
        <begin position="174"/>
        <end position="279"/>
    </location>
</feature>
<accession>A0AAD4N3W1</accession>